<dbReference type="AlphaFoldDB" id="S2KX70"/>
<organism evidence="1 2">
    <name type="scientific">Bilophila wadsworthia (strain 3_1_6)</name>
    <dbReference type="NCBI Taxonomy" id="563192"/>
    <lineage>
        <taxon>Bacteria</taxon>
        <taxon>Pseudomonadati</taxon>
        <taxon>Thermodesulfobacteriota</taxon>
        <taxon>Desulfovibrionia</taxon>
        <taxon>Desulfovibrionales</taxon>
        <taxon>Desulfovibrionaceae</taxon>
        <taxon>Bilophila</taxon>
    </lineage>
</organism>
<comment type="caution">
    <text evidence="1">The sequence shown here is derived from an EMBL/GenBank/DDBJ whole genome shotgun (WGS) entry which is preliminary data.</text>
</comment>
<dbReference type="Proteomes" id="UP000006034">
    <property type="component" value="Unassembled WGS sequence"/>
</dbReference>
<sequence>MHGPPISALCRAFHNVPSHPPTLTDAHLVFLWHRIREQGLDRFLFYDGGVNSLARFRAIVTNESVWAYAGFSHTTGDPLALALLDRFLGRTAYLHFTFFKGEGFARHLEIGRAFMGLIFENGTLSCLMALTPAAFRHSWKFGLDLGFTRLGTIPGACGVLDRKTGTIRYRDGMLMKLDNPKPQP</sequence>
<proteinExistence type="predicted"/>
<dbReference type="eggNOG" id="ENOG5031G2N">
    <property type="taxonomic scope" value="Bacteria"/>
</dbReference>
<reference evidence="1 2" key="2">
    <citation type="submission" date="2013-04" db="EMBL/GenBank/DDBJ databases">
        <title>The Genome Sequence of Bilophila wadsworthia 3_1_6.</title>
        <authorList>
            <consortium name="The Broad Institute Genomics Platform"/>
            <person name="Earl A."/>
            <person name="Ward D."/>
            <person name="Feldgarden M."/>
            <person name="Gevers D."/>
            <person name="Sibley C."/>
            <person name="Strauss J."/>
            <person name="Allen-Vercoe E."/>
            <person name="Walker B."/>
            <person name="Young S."/>
            <person name="Zeng Q."/>
            <person name="Gargeya S."/>
            <person name="Fitzgerald M."/>
            <person name="Haas B."/>
            <person name="Abouelleil A."/>
            <person name="Allen A.W."/>
            <person name="Alvarado L."/>
            <person name="Arachchi H.M."/>
            <person name="Berlin A.M."/>
            <person name="Chapman S.B."/>
            <person name="Gainer-Dewar J."/>
            <person name="Goldberg J."/>
            <person name="Griggs A."/>
            <person name="Gujja S."/>
            <person name="Hansen M."/>
            <person name="Howarth C."/>
            <person name="Imamovic A."/>
            <person name="Ireland A."/>
            <person name="Larimer J."/>
            <person name="McCowan C."/>
            <person name="Murphy C."/>
            <person name="Pearson M."/>
            <person name="Poon T.W."/>
            <person name="Priest M."/>
            <person name="Roberts A."/>
            <person name="Saif S."/>
            <person name="Shea T."/>
            <person name="Sisk P."/>
            <person name="Sykes S."/>
            <person name="Wortman J."/>
            <person name="Nusbaum C."/>
            <person name="Birren B."/>
        </authorList>
    </citation>
    <scope>NUCLEOTIDE SEQUENCE [LARGE SCALE GENOMIC DNA]</scope>
    <source>
        <strain evidence="1 2">3_1_6</strain>
    </source>
</reference>
<dbReference type="RefSeq" id="WP_016360577.1">
    <property type="nucleotide sequence ID" value="NZ_KE150238.1"/>
</dbReference>
<protein>
    <recommendedName>
        <fullName evidence="3">BioF2-like acetyltransferase domain-containing protein</fullName>
    </recommendedName>
</protein>
<evidence type="ECO:0008006" key="3">
    <source>
        <dbReference type="Google" id="ProtNLM"/>
    </source>
</evidence>
<evidence type="ECO:0000313" key="1">
    <source>
        <dbReference type="EMBL" id="EPC05886.1"/>
    </source>
</evidence>
<gene>
    <name evidence="1" type="ORF">HMPREF0179_05170</name>
</gene>
<name>S2KX70_BILW3</name>
<dbReference type="HOGENOM" id="CLU_1465537_0_0_7"/>
<keyword evidence="2" id="KW-1185">Reference proteome</keyword>
<reference evidence="1 2" key="1">
    <citation type="submission" date="2010-10" db="EMBL/GenBank/DDBJ databases">
        <authorList>
            <consortium name="The Broad Institute Genome Sequencing Platform"/>
            <person name="Ward D."/>
            <person name="Earl A."/>
            <person name="Feldgarden M."/>
            <person name="Young S.K."/>
            <person name="Gargeya S."/>
            <person name="Zeng Q."/>
            <person name="Alvarado L."/>
            <person name="Berlin A."/>
            <person name="Bochicchio J."/>
            <person name="Chapman S.B."/>
            <person name="Chen Z."/>
            <person name="Freedman E."/>
            <person name="Gellesch M."/>
            <person name="Goldberg J."/>
            <person name="Griggs A."/>
            <person name="Gujja S."/>
            <person name="Heilman E."/>
            <person name="Heiman D."/>
            <person name="Howarth C."/>
            <person name="Mehta T."/>
            <person name="Neiman D."/>
            <person name="Pearson M."/>
            <person name="Roberts A."/>
            <person name="Saif S."/>
            <person name="Shea T."/>
            <person name="Shenoy N."/>
            <person name="Sisk P."/>
            <person name="Stolte C."/>
            <person name="Sykes S."/>
            <person name="White J."/>
            <person name="Yandava C."/>
            <person name="Allen-Vercoe E."/>
            <person name="Sibley C."/>
            <person name="Ambrose C.E."/>
            <person name="Strauss J."/>
            <person name="Daigneault M."/>
            <person name="Haas B."/>
            <person name="Nusbaum C."/>
            <person name="Birren B."/>
        </authorList>
    </citation>
    <scope>NUCLEOTIDE SEQUENCE [LARGE SCALE GENOMIC DNA]</scope>
    <source>
        <strain evidence="1 2">3_1_6</strain>
    </source>
</reference>
<dbReference type="OrthoDB" id="5454143at2"/>
<dbReference type="GeneID" id="78087667"/>
<dbReference type="EMBL" id="ADCP02000001">
    <property type="protein sequence ID" value="EPC05886.1"/>
    <property type="molecule type" value="Genomic_DNA"/>
</dbReference>
<accession>S2KX70</accession>
<evidence type="ECO:0000313" key="2">
    <source>
        <dbReference type="Proteomes" id="UP000006034"/>
    </source>
</evidence>
<dbReference type="STRING" id="563192.HMPREF0179_05170"/>